<dbReference type="PANTHER" id="PTHR47074:SF48">
    <property type="entry name" value="POLYNUCLEOTIDYL TRANSFERASE, RIBONUCLEASE H-LIKE SUPERFAMILY PROTEIN"/>
    <property type="match status" value="1"/>
</dbReference>
<sequence>MGSLVSMRKQMRSSLMRLYGIRKSIMCGLLLRWELNYDAACFKDSSIGIGGVMRDHIGDIMAATCCNMLGSFKIDVAEALAVRHTLLIALEAGLNNVVLEVDNIKLFNYLSKGTSDFSNFGLIIKDIFILLLFVCQWGGPCFGEVQ</sequence>
<evidence type="ECO:0000313" key="3">
    <source>
        <dbReference type="Proteomes" id="UP000596660"/>
    </source>
</evidence>
<dbReference type="InterPro" id="IPR052929">
    <property type="entry name" value="RNase_H-like_EbsB-rel"/>
</dbReference>
<feature type="domain" description="RNase H type-1" evidence="1">
    <location>
        <begin position="36"/>
        <end position="130"/>
    </location>
</feature>
<dbReference type="Pfam" id="PF13456">
    <property type="entry name" value="RVT_3"/>
    <property type="match status" value="1"/>
</dbReference>
<dbReference type="CDD" id="cd06222">
    <property type="entry name" value="RNase_H_like"/>
    <property type="match status" value="1"/>
</dbReference>
<dbReference type="EnsemblPlants" id="AUR62039884-RA">
    <property type="protein sequence ID" value="AUR62039884-RA:cds"/>
    <property type="gene ID" value="AUR62039884"/>
</dbReference>
<dbReference type="GO" id="GO:0004523">
    <property type="term" value="F:RNA-DNA hybrid ribonuclease activity"/>
    <property type="evidence" value="ECO:0007669"/>
    <property type="project" value="InterPro"/>
</dbReference>
<accession>A0A803N3K5</accession>
<dbReference type="InterPro" id="IPR002156">
    <property type="entry name" value="RNaseH_domain"/>
</dbReference>
<evidence type="ECO:0000313" key="2">
    <source>
        <dbReference type="EnsemblPlants" id="AUR62039884-RA:cds"/>
    </source>
</evidence>
<dbReference type="InterPro" id="IPR044730">
    <property type="entry name" value="RNase_H-like_dom_plant"/>
</dbReference>
<dbReference type="AlphaFoldDB" id="A0A803N3K5"/>
<dbReference type="Proteomes" id="UP000596660">
    <property type="component" value="Unplaced"/>
</dbReference>
<dbReference type="Gramene" id="AUR62039884-RA">
    <property type="protein sequence ID" value="AUR62039884-RA:cds"/>
    <property type="gene ID" value="AUR62039884"/>
</dbReference>
<reference evidence="2" key="1">
    <citation type="journal article" date="2017" name="Nature">
        <title>The genome of Chenopodium quinoa.</title>
        <authorList>
            <person name="Jarvis D.E."/>
            <person name="Ho Y.S."/>
            <person name="Lightfoot D.J."/>
            <person name="Schmoeckel S.M."/>
            <person name="Li B."/>
            <person name="Borm T.J.A."/>
            <person name="Ohyanagi H."/>
            <person name="Mineta K."/>
            <person name="Michell C.T."/>
            <person name="Saber N."/>
            <person name="Kharbatia N.M."/>
            <person name="Rupper R.R."/>
            <person name="Sharp A.R."/>
            <person name="Dally N."/>
            <person name="Boughton B.A."/>
            <person name="Woo Y.H."/>
            <person name="Gao G."/>
            <person name="Schijlen E.G.W.M."/>
            <person name="Guo X."/>
            <person name="Momin A.A."/>
            <person name="Negrao S."/>
            <person name="Al-Babili S."/>
            <person name="Gehring C."/>
            <person name="Roessner U."/>
            <person name="Jung C."/>
            <person name="Murphy K."/>
            <person name="Arold S.T."/>
            <person name="Gojobori T."/>
            <person name="van der Linden C.G."/>
            <person name="van Loo E.N."/>
            <person name="Jellen E.N."/>
            <person name="Maughan P.J."/>
            <person name="Tester M."/>
        </authorList>
    </citation>
    <scope>NUCLEOTIDE SEQUENCE [LARGE SCALE GENOMIC DNA]</scope>
    <source>
        <strain evidence="2">cv. PI 614886</strain>
    </source>
</reference>
<name>A0A803N3K5_CHEQI</name>
<dbReference type="PANTHER" id="PTHR47074">
    <property type="entry name" value="BNAC02G40300D PROTEIN"/>
    <property type="match status" value="1"/>
</dbReference>
<protein>
    <recommendedName>
        <fullName evidence="1">RNase H type-1 domain-containing protein</fullName>
    </recommendedName>
</protein>
<evidence type="ECO:0000259" key="1">
    <source>
        <dbReference type="Pfam" id="PF13456"/>
    </source>
</evidence>
<reference evidence="2" key="2">
    <citation type="submission" date="2021-03" db="UniProtKB">
        <authorList>
            <consortium name="EnsemblPlants"/>
        </authorList>
    </citation>
    <scope>IDENTIFICATION</scope>
</reference>
<keyword evidence="3" id="KW-1185">Reference proteome</keyword>
<dbReference type="GO" id="GO:0003676">
    <property type="term" value="F:nucleic acid binding"/>
    <property type="evidence" value="ECO:0007669"/>
    <property type="project" value="InterPro"/>
</dbReference>
<proteinExistence type="predicted"/>
<organism evidence="2 3">
    <name type="scientific">Chenopodium quinoa</name>
    <name type="common">Quinoa</name>
    <dbReference type="NCBI Taxonomy" id="63459"/>
    <lineage>
        <taxon>Eukaryota</taxon>
        <taxon>Viridiplantae</taxon>
        <taxon>Streptophyta</taxon>
        <taxon>Embryophyta</taxon>
        <taxon>Tracheophyta</taxon>
        <taxon>Spermatophyta</taxon>
        <taxon>Magnoliopsida</taxon>
        <taxon>eudicotyledons</taxon>
        <taxon>Gunneridae</taxon>
        <taxon>Pentapetalae</taxon>
        <taxon>Caryophyllales</taxon>
        <taxon>Chenopodiaceae</taxon>
        <taxon>Chenopodioideae</taxon>
        <taxon>Atripliceae</taxon>
        <taxon>Chenopodium</taxon>
    </lineage>
</organism>